<dbReference type="OrthoDB" id="2521581at2"/>
<sequence>MNRILSLDLARGFTVLFIPAIHAGMLFSQLSVHTTVLGKCMIAIAEGPGGQLLMLLMGLSFTLKAQHSARSILIRSAGLLLAGYLLNMLKFVVPYSLGVLPVEVLQELEIEGTESVVGRLAGMGDILHFAAMAQWVLYGLYRLKNYQWWALAAAIAIAVLSPLLWDRQPALPVLHYLAGLATGHPPKVFFPLLPWLVYPLAGICIGCYLKKQEAQTMEHCAIIGLILLGEGLVEKISYRTVNPYGFYRTPFPETCCHLGIVLLTLYIWYWVSKQVKDNLFFKLLTYSSKNITLLYFIQWVLICWLLPIFGFRKLDTFHSAMVMVIATADTYILTFFVNRIKQRYAYNKSF</sequence>
<feature type="transmembrane region" description="Helical" evidence="1">
    <location>
        <begin position="250"/>
        <end position="271"/>
    </location>
</feature>
<keyword evidence="1" id="KW-0812">Transmembrane</keyword>
<feature type="transmembrane region" description="Helical" evidence="1">
    <location>
        <begin position="221"/>
        <end position="238"/>
    </location>
</feature>
<feature type="transmembrane region" description="Helical" evidence="1">
    <location>
        <begin position="72"/>
        <end position="97"/>
    </location>
</feature>
<feature type="transmembrane region" description="Helical" evidence="1">
    <location>
        <begin position="36"/>
        <end position="60"/>
    </location>
</feature>
<gene>
    <name evidence="3" type="ORF">A8C56_12460</name>
</gene>
<feature type="transmembrane region" description="Helical" evidence="1">
    <location>
        <begin position="292"/>
        <end position="311"/>
    </location>
</feature>
<accession>A0A1A9I211</accession>
<dbReference type="Proteomes" id="UP000077667">
    <property type="component" value="Chromosome"/>
</dbReference>
<keyword evidence="1" id="KW-0472">Membrane</keyword>
<evidence type="ECO:0000259" key="2">
    <source>
        <dbReference type="Pfam" id="PF07786"/>
    </source>
</evidence>
<organism evidence="3 4">
    <name type="scientific">Niabella ginsenosidivorans</name>
    <dbReference type="NCBI Taxonomy" id="1176587"/>
    <lineage>
        <taxon>Bacteria</taxon>
        <taxon>Pseudomonadati</taxon>
        <taxon>Bacteroidota</taxon>
        <taxon>Chitinophagia</taxon>
        <taxon>Chitinophagales</taxon>
        <taxon>Chitinophagaceae</taxon>
        <taxon>Niabella</taxon>
    </lineage>
</organism>
<feature type="transmembrane region" description="Helical" evidence="1">
    <location>
        <begin position="188"/>
        <end position="209"/>
    </location>
</feature>
<keyword evidence="1" id="KW-1133">Transmembrane helix</keyword>
<dbReference type="InterPro" id="IPR012429">
    <property type="entry name" value="HGSNAT_cat"/>
</dbReference>
<protein>
    <recommendedName>
        <fullName evidence="2">Heparan-alpha-glucosaminide N-acetyltransferase catalytic domain-containing protein</fullName>
    </recommendedName>
</protein>
<feature type="transmembrane region" description="Helical" evidence="1">
    <location>
        <begin position="117"/>
        <end position="141"/>
    </location>
</feature>
<dbReference type="Pfam" id="PF07786">
    <property type="entry name" value="HGSNAT_cat"/>
    <property type="match status" value="1"/>
</dbReference>
<keyword evidence="4" id="KW-1185">Reference proteome</keyword>
<feature type="transmembrane region" description="Helical" evidence="1">
    <location>
        <begin position="317"/>
        <end position="338"/>
    </location>
</feature>
<proteinExistence type="predicted"/>
<reference evidence="3 4" key="1">
    <citation type="submission" date="2016-05" db="EMBL/GenBank/DDBJ databases">
        <title>Niabella ginsenosidivorans BS26 whole genome sequencing.</title>
        <authorList>
            <person name="Im W.T."/>
            <person name="Siddiqi M.Z."/>
        </authorList>
    </citation>
    <scope>NUCLEOTIDE SEQUENCE [LARGE SCALE GENOMIC DNA]</scope>
    <source>
        <strain evidence="3 4">BS26</strain>
    </source>
</reference>
<feature type="domain" description="Heparan-alpha-glucosaminide N-acetyltransferase catalytic" evidence="2">
    <location>
        <begin position="3"/>
        <end position="218"/>
    </location>
</feature>
<feature type="transmembrane region" description="Helical" evidence="1">
    <location>
        <begin position="12"/>
        <end position="30"/>
    </location>
</feature>
<feature type="transmembrane region" description="Helical" evidence="1">
    <location>
        <begin position="148"/>
        <end position="165"/>
    </location>
</feature>
<dbReference type="RefSeq" id="WP_067756477.1">
    <property type="nucleotide sequence ID" value="NZ_CP015772.1"/>
</dbReference>
<evidence type="ECO:0000313" key="3">
    <source>
        <dbReference type="EMBL" id="ANH81688.1"/>
    </source>
</evidence>
<name>A0A1A9I211_9BACT</name>
<evidence type="ECO:0000256" key="1">
    <source>
        <dbReference type="SAM" id="Phobius"/>
    </source>
</evidence>
<evidence type="ECO:0000313" key="4">
    <source>
        <dbReference type="Proteomes" id="UP000077667"/>
    </source>
</evidence>
<dbReference type="AlphaFoldDB" id="A0A1A9I211"/>
<dbReference type="KEGG" id="nia:A8C56_12460"/>
<dbReference type="STRING" id="1176587.A8C56_12460"/>
<dbReference type="EMBL" id="CP015772">
    <property type="protein sequence ID" value="ANH81688.1"/>
    <property type="molecule type" value="Genomic_DNA"/>
</dbReference>